<dbReference type="Gene3D" id="1.10.10.10">
    <property type="entry name" value="Winged helix-like DNA-binding domain superfamily/Winged helix DNA-binding domain"/>
    <property type="match status" value="1"/>
</dbReference>
<sequence length="448" mass="52321">MYKYLKILNHVESLIQEGEYKDGDKLPSIRDFTKIYSCNKSTIIKALEALERQHRIYSIPKSGYYVVKRKNPTNSNKEVLLDFASSAPDPQVFPYLDFQHCINEAIDIYKNELFIYGTPKGLPSLIDVIQKHLADYQVFANRDNIFITSGVQQALAILTTLTFPNKKETILIEQPSYHLFIDYLETHNVPVLGIKRTDKGIDLNELERLFKRESIKFFYTMPRFHNPLGYSYSQRERKAIVKLAEKYDVFIVEDDYLADLEEDPKADPLYAYGDFSHVIYLKSYSKIIFPGLRIGVAVIPNTILESFGKYKRLIDVDSSMLSQGALEIYIKSGMFQRHKQKIKTSYSLRSKCLDSILQKQYKIYSDVFQYNPIKNPCIHTYITFNDKINRERLIDRLKKKSIIIATERGHYLSTFPREKILKLNVTNIREDYIEEGLLDIIQEIIKMS</sequence>
<dbReference type="EMBL" id="CP001581">
    <property type="protein sequence ID" value="ACO85584.1"/>
    <property type="molecule type" value="Genomic_DNA"/>
</dbReference>
<dbReference type="GO" id="GO:0003700">
    <property type="term" value="F:DNA-binding transcription factor activity"/>
    <property type="evidence" value="ECO:0007669"/>
    <property type="project" value="InterPro"/>
</dbReference>
<gene>
    <name evidence="7" type="ordered locus">CLM_2230</name>
</gene>
<evidence type="ECO:0000256" key="2">
    <source>
        <dbReference type="ARBA" id="ARBA00022898"/>
    </source>
</evidence>
<dbReference type="InterPro" id="IPR036390">
    <property type="entry name" value="WH_DNA-bd_sf"/>
</dbReference>
<dbReference type="InterPro" id="IPR000524">
    <property type="entry name" value="Tscrpt_reg_HTH_GntR"/>
</dbReference>
<keyword evidence="3" id="KW-0805">Transcription regulation</keyword>
<proteinExistence type="inferred from homology"/>
<evidence type="ECO:0000256" key="5">
    <source>
        <dbReference type="ARBA" id="ARBA00023163"/>
    </source>
</evidence>
<evidence type="ECO:0000313" key="7">
    <source>
        <dbReference type="EMBL" id="ACO85584.1"/>
    </source>
</evidence>
<evidence type="ECO:0000313" key="8">
    <source>
        <dbReference type="Proteomes" id="UP000001374"/>
    </source>
</evidence>
<dbReference type="InterPro" id="IPR051446">
    <property type="entry name" value="HTH_trans_reg/aminotransferase"/>
</dbReference>
<reference evidence="7 8" key="1">
    <citation type="submission" date="2008-10" db="EMBL/GenBank/DDBJ databases">
        <title>Genome sequence of Clostridium botulinum A2 Kyoto.</title>
        <authorList>
            <person name="Shrivastava S."/>
            <person name="Brinkac L.M."/>
            <person name="Brown J.L."/>
            <person name="Bruce D."/>
            <person name="Detter C.C."/>
            <person name="Johnson E.A."/>
            <person name="Munk C.A."/>
            <person name="Smith L.A."/>
            <person name="Smith T.J."/>
            <person name="Sutton G."/>
            <person name="Brettin T.S."/>
        </authorList>
    </citation>
    <scope>NUCLEOTIDE SEQUENCE [LARGE SCALE GENOMIC DNA]</scope>
    <source>
        <strain evidence="8">Kyoto / Type A2</strain>
    </source>
</reference>
<dbReference type="InterPro" id="IPR004839">
    <property type="entry name" value="Aminotransferase_I/II_large"/>
</dbReference>
<dbReference type="SUPFAM" id="SSF46785">
    <property type="entry name" value="Winged helix' DNA-binding domain"/>
    <property type="match status" value="1"/>
</dbReference>
<keyword evidence="7" id="KW-0032">Aminotransferase</keyword>
<dbReference type="InterPro" id="IPR015421">
    <property type="entry name" value="PyrdxlP-dep_Trfase_major"/>
</dbReference>
<dbReference type="FunFam" id="3.40.640.10:FF:000114">
    <property type="entry name" value="Transcriptional regulator, GntR family"/>
    <property type="match status" value="1"/>
</dbReference>
<organism evidence="7 8">
    <name type="scientific">Clostridium botulinum (strain Kyoto / Type A2)</name>
    <dbReference type="NCBI Taxonomy" id="536232"/>
    <lineage>
        <taxon>Bacteria</taxon>
        <taxon>Bacillati</taxon>
        <taxon>Bacillota</taxon>
        <taxon>Clostridia</taxon>
        <taxon>Eubacteriales</taxon>
        <taxon>Clostridiaceae</taxon>
        <taxon>Clostridium</taxon>
    </lineage>
</organism>
<dbReference type="PROSITE" id="PS50949">
    <property type="entry name" value="HTH_GNTR"/>
    <property type="match status" value="1"/>
</dbReference>
<dbReference type="PANTHER" id="PTHR46577">
    <property type="entry name" value="HTH-TYPE TRANSCRIPTIONAL REGULATORY PROTEIN GABR"/>
    <property type="match status" value="1"/>
</dbReference>
<accession>C1FPR6</accession>
<protein>
    <submittedName>
        <fullName evidence="7">Transcriptional regulator, GntR family/aminotransferase, classes I and II</fullName>
    </submittedName>
</protein>
<dbReference type="Gene3D" id="3.40.640.10">
    <property type="entry name" value="Type I PLP-dependent aspartate aminotransferase-like (Major domain)"/>
    <property type="match status" value="1"/>
</dbReference>
<dbReference type="AlphaFoldDB" id="C1FPR6"/>
<evidence type="ECO:0000256" key="1">
    <source>
        <dbReference type="ARBA" id="ARBA00005384"/>
    </source>
</evidence>
<dbReference type="InterPro" id="IPR036388">
    <property type="entry name" value="WH-like_DNA-bd_sf"/>
</dbReference>
<dbReference type="KEGG" id="cby:CLM_2230"/>
<dbReference type="Pfam" id="PF00155">
    <property type="entry name" value="Aminotran_1_2"/>
    <property type="match status" value="1"/>
</dbReference>
<dbReference type="RefSeq" id="WP_012704837.1">
    <property type="nucleotide sequence ID" value="NC_012563.1"/>
</dbReference>
<dbReference type="HOGENOM" id="CLU_017584_0_0_9"/>
<evidence type="ECO:0000259" key="6">
    <source>
        <dbReference type="PROSITE" id="PS50949"/>
    </source>
</evidence>
<dbReference type="CDD" id="cd00609">
    <property type="entry name" value="AAT_like"/>
    <property type="match status" value="1"/>
</dbReference>
<dbReference type="eggNOG" id="COG1167">
    <property type="taxonomic scope" value="Bacteria"/>
</dbReference>
<keyword evidence="5" id="KW-0804">Transcription</keyword>
<dbReference type="PANTHER" id="PTHR46577:SF1">
    <property type="entry name" value="HTH-TYPE TRANSCRIPTIONAL REGULATORY PROTEIN GABR"/>
    <property type="match status" value="1"/>
</dbReference>
<keyword evidence="7" id="KW-0808">Transferase</keyword>
<name>C1FPR6_CLOBJ</name>
<dbReference type="SUPFAM" id="SSF53383">
    <property type="entry name" value="PLP-dependent transferases"/>
    <property type="match status" value="1"/>
</dbReference>
<keyword evidence="2" id="KW-0663">Pyridoxal phosphate</keyword>
<dbReference type="CDD" id="cd07377">
    <property type="entry name" value="WHTH_GntR"/>
    <property type="match status" value="1"/>
</dbReference>
<dbReference type="SMART" id="SM00345">
    <property type="entry name" value="HTH_GNTR"/>
    <property type="match status" value="1"/>
</dbReference>
<evidence type="ECO:0000256" key="3">
    <source>
        <dbReference type="ARBA" id="ARBA00023015"/>
    </source>
</evidence>
<keyword evidence="4" id="KW-0238">DNA-binding</keyword>
<evidence type="ECO:0000256" key="4">
    <source>
        <dbReference type="ARBA" id="ARBA00023125"/>
    </source>
</evidence>
<dbReference type="GO" id="GO:0030170">
    <property type="term" value="F:pyridoxal phosphate binding"/>
    <property type="evidence" value="ECO:0007669"/>
    <property type="project" value="InterPro"/>
</dbReference>
<dbReference type="Pfam" id="PF00392">
    <property type="entry name" value="GntR"/>
    <property type="match status" value="1"/>
</dbReference>
<dbReference type="Proteomes" id="UP000001374">
    <property type="component" value="Chromosome"/>
</dbReference>
<dbReference type="InterPro" id="IPR015424">
    <property type="entry name" value="PyrdxlP-dep_Trfase"/>
</dbReference>
<feature type="domain" description="HTH gntR-type" evidence="6">
    <location>
        <begin position="1"/>
        <end position="69"/>
    </location>
</feature>
<comment type="similarity">
    <text evidence="1">In the C-terminal section; belongs to the class-I pyridoxal-phosphate-dependent aminotransferase family.</text>
</comment>
<dbReference type="GO" id="GO:0003677">
    <property type="term" value="F:DNA binding"/>
    <property type="evidence" value="ECO:0007669"/>
    <property type="project" value="UniProtKB-KW"/>
</dbReference>
<dbReference type="GO" id="GO:0008483">
    <property type="term" value="F:transaminase activity"/>
    <property type="evidence" value="ECO:0007669"/>
    <property type="project" value="UniProtKB-KW"/>
</dbReference>